<name>A0A9Q3HL68_9BASI</name>
<dbReference type="AlphaFoldDB" id="A0A9Q3HL68"/>
<dbReference type="InterPro" id="IPR002156">
    <property type="entry name" value="RNaseH_domain"/>
</dbReference>
<dbReference type="EMBL" id="AVOT02020229">
    <property type="protein sequence ID" value="MBW0508272.1"/>
    <property type="molecule type" value="Genomic_DNA"/>
</dbReference>
<gene>
    <name evidence="2" type="ORF">O181_047987</name>
</gene>
<dbReference type="Proteomes" id="UP000765509">
    <property type="component" value="Unassembled WGS sequence"/>
</dbReference>
<dbReference type="OrthoDB" id="3267074at2759"/>
<evidence type="ECO:0000259" key="1">
    <source>
        <dbReference type="PROSITE" id="PS50879"/>
    </source>
</evidence>
<dbReference type="InterPro" id="IPR036397">
    <property type="entry name" value="RNaseH_sf"/>
</dbReference>
<comment type="caution">
    <text evidence="2">The sequence shown here is derived from an EMBL/GenBank/DDBJ whole genome shotgun (WGS) entry which is preliminary data.</text>
</comment>
<proteinExistence type="predicted"/>
<dbReference type="CDD" id="cd09276">
    <property type="entry name" value="Rnase_HI_RT_non_LTR"/>
    <property type="match status" value="1"/>
</dbReference>
<dbReference type="SUPFAM" id="SSF53098">
    <property type="entry name" value="Ribonuclease H-like"/>
    <property type="match status" value="1"/>
</dbReference>
<dbReference type="Pfam" id="PF00075">
    <property type="entry name" value="RNase_H"/>
    <property type="match status" value="1"/>
</dbReference>
<dbReference type="Gene3D" id="3.30.420.10">
    <property type="entry name" value="Ribonuclease H-like superfamily/Ribonuclease H"/>
    <property type="match status" value="1"/>
</dbReference>
<dbReference type="GO" id="GO:0004523">
    <property type="term" value="F:RNA-DNA hybrid ribonuclease activity"/>
    <property type="evidence" value="ECO:0007669"/>
    <property type="project" value="InterPro"/>
</dbReference>
<organism evidence="2 3">
    <name type="scientific">Austropuccinia psidii MF-1</name>
    <dbReference type="NCBI Taxonomy" id="1389203"/>
    <lineage>
        <taxon>Eukaryota</taxon>
        <taxon>Fungi</taxon>
        <taxon>Dikarya</taxon>
        <taxon>Basidiomycota</taxon>
        <taxon>Pucciniomycotina</taxon>
        <taxon>Pucciniomycetes</taxon>
        <taxon>Pucciniales</taxon>
        <taxon>Sphaerophragmiaceae</taxon>
        <taxon>Austropuccinia</taxon>
    </lineage>
</organism>
<evidence type="ECO:0000313" key="2">
    <source>
        <dbReference type="EMBL" id="MBW0508272.1"/>
    </source>
</evidence>
<protein>
    <recommendedName>
        <fullName evidence="1">RNase H type-1 domain-containing protein</fullName>
    </recommendedName>
</protein>
<keyword evidence="3" id="KW-1185">Reference proteome</keyword>
<sequence length="181" mass="20517">MAPPAIAIFSDSQEALKSTTLLKRKTPGQHLTTKVFKNFQNRSPCFSIKLYWCPGHTGIQQNEEVDKLAKEAATSTAISQHTLYHISISKLKQKTNRDSRNPPILMNKESHIVKFRTPPKLIIQALDQIEKGLASTINQLCSDNSPLNAYLYQIKQVTSPRCTYCDISETTSHYLIYCKNF</sequence>
<dbReference type="GO" id="GO:0003676">
    <property type="term" value="F:nucleic acid binding"/>
    <property type="evidence" value="ECO:0007669"/>
    <property type="project" value="InterPro"/>
</dbReference>
<evidence type="ECO:0000313" key="3">
    <source>
        <dbReference type="Proteomes" id="UP000765509"/>
    </source>
</evidence>
<accession>A0A9Q3HL68</accession>
<dbReference type="InterPro" id="IPR012337">
    <property type="entry name" value="RNaseH-like_sf"/>
</dbReference>
<feature type="domain" description="RNase H type-1" evidence="1">
    <location>
        <begin position="1"/>
        <end position="74"/>
    </location>
</feature>
<reference evidence="2" key="1">
    <citation type="submission" date="2021-03" db="EMBL/GenBank/DDBJ databases">
        <title>Draft genome sequence of rust myrtle Austropuccinia psidii MF-1, a brazilian biotype.</title>
        <authorList>
            <person name="Quecine M.C."/>
            <person name="Pachon D.M.R."/>
            <person name="Bonatelli M.L."/>
            <person name="Correr F.H."/>
            <person name="Franceschini L.M."/>
            <person name="Leite T.F."/>
            <person name="Margarido G.R.A."/>
            <person name="Almeida C.A."/>
            <person name="Ferrarezi J.A."/>
            <person name="Labate C.A."/>
        </authorList>
    </citation>
    <scope>NUCLEOTIDE SEQUENCE</scope>
    <source>
        <strain evidence="2">MF-1</strain>
    </source>
</reference>
<dbReference type="PROSITE" id="PS50879">
    <property type="entry name" value="RNASE_H_1"/>
    <property type="match status" value="1"/>
</dbReference>